<evidence type="ECO:0000313" key="8">
    <source>
        <dbReference type="EMBL" id="KAG8457612.1"/>
    </source>
</evidence>
<dbReference type="GO" id="GO:0031418">
    <property type="term" value="F:L-ascorbic acid binding"/>
    <property type="evidence" value="ECO:0007669"/>
    <property type="project" value="InterPro"/>
</dbReference>
<dbReference type="InterPro" id="IPR045054">
    <property type="entry name" value="P4HA-like"/>
</dbReference>
<dbReference type="PANTHER" id="PTHR10869">
    <property type="entry name" value="PROLYL 4-HYDROXYLASE ALPHA SUBUNIT"/>
    <property type="match status" value="1"/>
</dbReference>
<evidence type="ECO:0000256" key="4">
    <source>
        <dbReference type="ARBA" id="ARBA00023002"/>
    </source>
</evidence>
<dbReference type="AlphaFoldDB" id="A0A8J6C065"/>
<accession>A0A8J6C065</accession>
<dbReference type="GO" id="GO:0005783">
    <property type="term" value="C:endoplasmic reticulum"/>
    <property type="evidence" value="ECO:0007669"/>
    <property type="project" value="TreeGrafter"/>
</dbReference>
<evidence type="ECO:0000256" key="5">
    <source>
        <dbReference type="ARBA" id="ARBA00023004"/>
    </source>
</evidence>
<dbReference type="GO" id="GO:0004656">
    <property type="term" value="F:procollagen-proline 4-dioxygenase activity"/>
    <property type="evidence" value="ECO:0007669"/>
    <property type="project" value="TreeGrafter"/>
</dbReference>
<keyword evidence="9" id="KW-1185">Reference proteome</keyword>
<keyword evidence="3" id="KW-0223">Dioxygenase</keyword>
<proteinExistence type="predicted"/>
<comment type="cofactor">
    <cofactor evidence="1">
        <name>L-ascorbate</name>
        <dbReference type="ChEBI" id="CHEBI:38290"/>
    </cofactor>
</comment>
<keyword evidence="5" id="KW-0408">Iron</keyword>
<keyword evidence="4" id="KW-0560">Oxidoreductase</keyword>
<feature type="region of interest" description="Disordered" evidence="6">
    <location>
        <begin position="159"/>
        <end position="179"/>
    </location>
</feature>
<keyword evidence="2" id="KW-0479">Metal-binding</keyword>
<evidence type="ECO:0000256" key="3">
    <source>
        <dbReference type="ARBA" id="ARBA00022964"/>
    </source>
</evidence>
<feature type="domain" description="Prolyl 4-hydroxylase alpha subunit" evidence="7">
    <location>
        <begin position="30"/>
        <end position="237"/>
    </location>
</feature>
<reference evidence="8" key="1">
    <citation type="submission" date="2021-05" db="EMBL/GenBank/DDBJ databases">
        <title>The genome of the haptophyte Pavlova lutheri (Diacronema luteri, Pavlovales) - a model for lipid biosynthesis in eukaryotic algae.</title>
        <authorList>
            <person name="Hulatt C.J."/>
            <person name="Posewitz M.C."/>
        </authorList>
    </citation>
    <scope>NUCLEOTIDE SEQUENCE</scope>
    <source>
        <strain evidence="8">NIVA-4/92</strain>
    </source>
</reference>
<dbReference type="InterPro" id="IPR006620">
    <property type="entry name" value="Pro_4_hyd_alph"/>
</dbReference>
<organism evidence="8 9">
    <name type="scientific">Diacronema lutheri</name>
    <name type="common">Unicellular marine alga</name>
    <name type="synonym">Monochrysis lutheri</name>
    <dbReference type="NCBI Taxonomy" id="2081491"/>
    <lineage>
        <taxon>Eukaryota</taxon>
        <taxon>Haptista</taxon>
        <taxon>Haptophyta</taxon>
        <taxon>Pavlovophyceae</taxon>
        <taxon>Pavlovales</taxon>
        <taxon>Pavlovaceae</taxon>
        <taxon>Diacronema</taxon>
    </lineage>
</organism>
<feature type="region of interest" description="Disordered" evidence="6">
    <location>
        <begin position="243"/>
        <end position="277"/>
    </location>
</feature>
<dbReference type="OrthoDB" id="69177at2759"/>
<evidence type="ECO:0000256" key="2">
    <source>
        <dbReference type="ARBA" id="ARBA00022723"/>
    </source>
</evidence>
<evidence type="ECO:0000256" key="1">
    <source>
        <dbReference type="ARBA" id="ARBA00001961"/>
    </source>
</evidence>
<sequence length="277" mass="29547">MVAADVFDNVLRSGASSTPEALDLAPSQPGFVVVIPDLLDHAECAALISAGDAVGWEPATAADRTPRKNEAYLDRDALHFKSPRFETELWRRLLPYLPPVGDRAPVGLHADGPRGEAGQCRLYRYTASQRFGKHVDVSRRGARTDEETEYTLLVYLSSEGELPPGRTGKSASRADGGDSRPLAGGDTIFWASARKELCRVSPRAGLALLHAHGRRCLVHEGEEVQKGAKYVLRADVLYAPSSTSRPAAPAALTGAGAGATTPRAAVRQQDVGKGASR</sequence>
<name>A0A8J6C065_DIALT</name>
<dbReference type="SMART" id="SM00702">
    <property type="entry name" value="P4Hc"/>
    <property type="match status" value="1"/>
</dbReference>
<comment type="caution">
    <text evidence="8">The sequence shown here is derived from an EMBL/GenBank/DDBJ whole genome shotgun (WGS) entry which is preliminary data.</text>
</comment>
<dbReference type="GO" id="GO:0005506">
    <property type="term" value="F:iron ion binding"/>
    <property type="evidence" value="ECO:0007669"/>
    <property type="project" value="InterPro"/>
</dbReference>
<dbReference type="PANTHER" id="PTHR10869:SF236">
    <property type="entry name" value="PROLYL 4-HYDROXYLASE ALPHA SUBUNIT DOMAIN-CONTAINING PROTEIN"/>
    <property type="match status" value="1"/>
</dbReference>
<evidence type="ECO:0000313" key="9">
    <source>
        <dbReference type="Proteomes" id="UP000751190"/>
    </source>
</evidence>
<feature type="compositionally biased region" description="Low complexity" evidence="6">
    <location>
        <begin position="243"/>
        <end position="267"/>
    </location>
</feature>
<dbReference type="OMA" id="QFFGQHY"/>
<evidence type="ECO:0000256" key="6">
    <source>
        <dbReference type="SAM" id="MobiDB-lite"/>
    </source>
</evidence>
<dbReference type="Proteomes" id="UP000751190">
    <property type="component" value="Unassembled WGS sequence"/>
</dbReference>
<dbReference type="Gene3D" id="2.60.120.620">
    <property type="entry name" value="q2cbj1_9rhob like domain"/>
    <property type="match status" value="1"/>
</dbReference>
<protein>
    <recommendedName>
        <fullName evidence="7">Prolyl 4-hydroxylase alpha subunit domain-containing protein</fullName>
    </recommendedName>
</protein>
<gene>
    <name evidence="8" type="ORF">KFE25_002276</name>
</gene>
<evidence type="ECO:0000259" key="7">
    <source>
        <dbReference type="SMART" id="SM00702"/>
    </source>
</evidence>
<dbReference type="EMBL" id="JAGTXO010000066">
    <property type="protein sequence ID" value="KAG8457612.1"/>
    <property type="molecule type" value="Genomic_DNA"/>
</dbReference>